<evidence type="ECO:0000313" key="5">
    <source>
        <dbReference type="EMBL" id="BBB27497.1"/>
    </source>
</evidence>
<keyword evidence="3" id="KW-0443">Lipid metabolism</keyword>
<keyword evidence="4" id="KW-0275">Fatty acid biosynthesis</keyword>
<dbReference type="KEGG" id="ajp:AMJAP_2911"/>
<reference evidence="5 6" key="1">
    <citation type="journal article" date="2008" name="Int. J. Syst. Evol. Microbiol.">
        <title>Amphritea japonica sp. nov. and Amphritea balenae sp. nov., isolated from the sediment adjacent to sperm whale carcasses off Kagoshima, Japan.</title>
        <authorList>
            <person name="Miyazaki M."/>
            <person name="Nogi Y."/>
            <person name="Fujiwara Y."/>
            <person name="Kawato M."/>
            <person name="Nagahama T."/>
            <person name="Kubokawa K."/>
            <person name="Horikoshi K."/>
        </authorList>
    </citation>
    <scope>NUCLEOTIDE SEQUENCE [LARGE SCALE GENOMIC DNA]</scope>
    <source>
        <strain evidence="5 6">ATCC BAA-1530</strain>
    </source>
</reference>
<evidence type="ECO:0000256" key="3">
    <source>
        <dbReference type="ARBA" id="ARBA00023098"/>
    </source>
</evidence>
<dbReference type="EC" id="3.1.4.14" evidence="5"/>
<dbReference type="Proteomes" id="UP000595663">
    <property type="component" value="Chromosome"/>
</dbReference>
<gene>
    <name evidence="5" type="ORF">AMJAP_2911</name>
</gene>
<evidence type="ECO:0000256" key="4">
    <source>
        <dbReference type="ARBA" id="ARBA00023160"/>
    </source>
</evidence>
<keyword evidence="6" id="KW-1185">Reference proteome</keyword>
<proteinExistence type="predicted"/>
<evidence type="ECO:0000313" key="6">
    <source>
        <dbReference type="Proteomes" id="UP000595663"/>
    </source>
</evidence>
<keyword evidence="1" id="KW-0444">Lipid biosynthesis</keyword>
<accession>A0A7R6SUA8</accession>
<sequence length="202" mass="23167">MNFFAHLVLAEPTVESRVGNLLGDFARGVNQHSLTADVLQGLINHRRVDQFTDQHPQVLQMKRSFTTQRRRFAGIALDVLFDHYLLKHWSLYSKQPKQQVVNDLYRDLLAGQSMMPERMQQVTLRMIESDWFRAYETLDGVAYALERVAGRIRFGNNFGGVGEELALHYPQFETGFKQFLPDLIEQFSSPYIADGKADQTGG</sequence>
<dbReference type="GO" id="GO:0006633">
    <property type="term" value="P:fatty acid biosynthetic process"/>
    <property type="evidence" value="ECO:0007669"/>
    <property type="project" value="UniProtKB-KW"/>
</dbReference>
<dbReference type="PIRSF" id="PIRSF011489">
    <property type="entry name" value="DUF479"/>
    <property type="match status" value="1"/>
</dbReference>
<keyword evidence="2 5" id="KW-0378">Hydrolase</keyword>
<dbReference type="PANTHER" id="PTHR38764">
    <property type="entry name" value="ACYL CARRIER PROTEIN PHOSPHODIESTERASE"/>
    <property type="match status" value="1"/>
</dbReference>
<dbReference type="Pfam" id="PF04336">
    <property type="entry name" value="ACP_PD"/>
    <property type="match status" value="1"/>
</dbReference>
<keyword evidence="4" id="KW-0276">Fatty acid metabolism</keyword>
<evidence type="ECO:0000256" key="2">
    <source>
        <dbReference type="ARBA" id="ARBA00022801"/>
    </source>
</evidence>
<organism evidence="5 6">
    <name type="scientific">Amphritea japonica ATCC BAA-1530</name>
    <dbReference type="NCBI Taxonomy" id="1278309"/>
    <lineage>
        <taxon>Bacteria</taxon>
        <taxon>Pseudomonadati</taxon>
        <taxon>Pseudomonadota</taxon>
        <taxon>Gammaproteobacteria</taxon>
        <taxon>Oceanospirillales</taxon>
        <taxon>Oceanospirillaceae</taxon>
        <taxon>Amphritea</taxon>
    </lineage>
</organism>
<dbReference type="AlphaFoldDB" id="A0A7R6SUA8"/>
<name>A0A7R6SUA8_9GAMM</name>
<dbReference type="OrthoDB" id="8442777at2"/>
<dbReference type="EMBL" id="AP014545">
    <property type="protein sequence ID" value="BBB27497.1"/>
    <property type="molecule type" value="Genomic_DNA"/>
</dbReference>
<dbReference type="RefSeq" id="WP_019622598.1">
    <property type="nucleotide sequence ID" value="NZ_AP014545.1"/>
</dbReference>
<dbReference type="PANTHER" id="PTHR38764:SF1">
    <property type="entry name" value="ACYL CARRIER PROTEIN PHOSPHODIESTERASE"/>
    <property type="match status" value="1"/>
</dbReference>
<dbReference type="InterPro" id="IPR007431">
    <property type="entry name" value="ACP_PD"/>
</dbReference>
<protein>
    <submittedName>
        <fullName evidence="5">Acyl carrier protein phosphodiesterase</fullName>
        <ecNumber evidence="5">3.1.4.14</ecNumber>
    </submittedName>
</protein>
<evidence type="ECO:0000256" key="1">
    <source>
        <dbReference type="ARBA" id="ARBA00022516"/>
    </source>
</evidence>
<dbReference type="GO" id="GO:0008770">
    <property type="term" value="F:[acyl-carrier-protein] phosphodiesterase activity"/>
    <property type="evidence" value="ECO:0007669"/>
    <property type="project" value="UniProtKB-EC"/>
</dbReference>